<dbReference type="RefSeq" id="WP_046369647.1">
    <property type="nucleotide sequence ID" value="NZ_BBWV01000002.1"/>
</dbReference>
<keyword evidence="2" id="KW-1185">Reference proteome</keyword>
<dbReference type="EMBL" id="BBWV01000002">
    <property type="protein sequence ID" value="GAO43820.1"/>
    <property type="molecule type" value="Genomic_DNA"/>
</dbReference>
<evidence type="ECO:0008006" key="3">
    <source>
        <dbReference type="Google" id="ProtNLM"/>
    </source>
</evidence>
<evidence type="ECO:0000313" key="2">
    <source>
        <dbReference type="Proteomes" id="UP000033121"/>
    </source>
</evidence>
<accession>A0A0E9N386</accession>
<evidence type="ECO:0000313" key="1">
    <source>
        <dbReference type="EMBL" id="GAO43820.1"/>
    </source>
</evidence>
<comment type="caution">
    <text evidence="1">The sequence shown here is derived from an EMBL/GenBank/DDBJ whole genome shotgun (WGS) entry which is preliminary data.</text>
</comment>
<dbReference type="AlphaFoldDB" id="A0A0E9N386"/>
<dbReference type="Gene3D" id="1.10.260.40">
    <property type="entry name" value="lambda repressor-like DNA-binding domains"/>
    <property type="match status" value="1"/>
</dbReference>
<proteinExistence type="predicted"/>
<protein>
    <recommendedName>
        <fullName evidence="3">HTH cro/C1-type domain-containing protein</fullName>
    </recommendedName>
</protein>
<gene>
    <name evidence="1" type="ORF">FPE01S_02_09260</name>
</gene>
<name>A0A0E9N386_9BACT</name>
<dbReference type="InterPro" id="IPR010982">
    <property type="entry name" value="Lambda_DNA-bd_dom_sf"/>
</dbReference>
<dbReference type="Proteomes" id="UP000033121">
    <property type="component" value="Unassembled WGS sequence"/>
</dbReference>
<sequence length="64" mass="6922">MNNTENKLVAYIRDAAIFNISQLEKAAGLSGGTLSRAIKGERGLSESAEKKILWVFKQLGVTPS</sequence>
<organism evidence="1 2">
    <name type="scientific">Flavihumibacter petaseus NBRC 106054</name>
    <dbReference type="NCBI Taxonomy" id="1220578"/>
    <lineage>
        <taxon>Bacteria</taxon>
        <taxon>Pseudomonadati</taxon>
        <taxon>Bacteroidota</taxon>
        <taxon>Chitinophagia</taxon>
        <taxon>Chitinophagales</taxon>
        <taxon>Chitinophagaceae</taxon>
        <taxon>Flavihumibacter</taxon>
    </lineage>
</organism>
<dbReference type="STRING" id="1220578.FPE01S_02_09260"/>
<dbReference type="OrthoDB" id="9924202at2"/>
<dbReference type="GO" id="GO:0003677">
    <property type="term" value="F:DNA binding"/>
    <property type="evidence" value="ECO:0007669"/>
    <property type="project" value="InterPro"/>
</dbReference>
<reference evidence="1 2" key="1">
    <citation type="submission" date="2015-04" db="EMBL/GenBank/DDBJ databases">
        <title>Whole genome shotgun sequence of Flavihumibacter petaseus NBRC 106054.</title>
        <authorList>
            <person name="Miyazawa S."/>
            <person name="Hosoyama A."/>
            <person name="Hashimoto M."/>
            <person name="Noguchi M."/>
            <person name="Tsuchikane K."/>
            <person name="Ohji S."/>
            <person name="Yamazoe A."/>
            <person name="Ichikawa N."/>
            <person name="Kimura A."/>
            <person name="Fujita N."/>
        </authorList>
    </citation>
    <scope>NUCLEOTIDE SEQUENCE [LARGE SCALE GENOMIC DNA]</scope>
    <source>
        <strain evidence="1 2">NBRC 106054</strain>
    </source>
</reference>